<evidence type="ECO:0000256" key="1">
    <source>
        <dbReference type="SAM" id="MobiDB-lite"/>
    </source>
</evidence>
<dbReference type="SUPFAM" id="SSF50965">
    <property type="entry name" value="Galactose oxidase, central domain"/>
    <property type="match status" value="1"/>
</dbReference>
<sequence length="232" mass="26021">MSLDLLVPFTSTAPAWTRLEDGPLQRLFPAAFSSDEKILYVFHVDGTNSPWQYNVQEDNWEEVTAVKFQNAGWEGIGAVTDPSTGLIYLAGGYDDVSAKTNALKVLNTFDPVSKTIHTDYLPPPERVFPVRWYYGNVWSQNRSSVIYWGGNNREPNQQLSPVENGVTEMSPSAMADARNSPNCAGLPLHGSKPGRDQSSHLRRETQEQYHRRRALDTRLGHVYLDAGSVRTH</sequence>
<comment type="caution">
    <text evidence="2">The sequence shown here is derived from an EMBL/GenBank/DDBJ whole genome shotgun (WGS) entry which is preliminary data.</text>
</comment>
<organism evidence="2 3">
    <name type="scientific">Linnemannia exigua</name>
    <dbReference type="NCBI Taxonomy" id="604196"/>
    <lineage>
        <taxon>Eukaryota</taxon>
        <taxon>Fungi</taxon>
        <taxon>Fungi incertae sedis</taxon>
        <taxon>Mucoromycota</taxon>
        <taxon>Mortierellomycotina</taxon>
        <taxon>Mortierellomycetes</taxon>
        <taxon>Mortierellales</taxon>
        <taxon>Mortierellaceae</taxon>
        <taxon>Linnemannia</taxon>
    </lineage>
</organism>
<gene>
    <name evidence="2" type="ORF">BGZ95_012029</name>
</gene>
<reference evidence="2" key="1">
    <citation type="journal article" date="2020" name="Fungal Divers.">
        <title>Resolving the Mortierellaceae phylogeny through synthesis of multi-gene phylogenetics and phylogenomics.</title>
        <authorList>
            <person name="Vandepol N."/>
            <person name="Liber J."/>
            <person name="Desiro A."/>
            <person name="Na H."/>
            <person name="Kennedy M."/>
            <person name="Barry K."/>
            <person name="Grigoriev I.V."/>
            <person name="Miller A.N."/>
            <person name="O'Donnell K."/>
            <person name="Stajich J.E."/>
            <person name="Bonito G."/>
        </authorList>
    </citation>
    <scope>NUCLEOTIDE SEQUENCE</scope>
    <source>
        <strain evidence="2">NRRL 28262</strain>
    </source>
</reference>
<evidence type="ECO:0000313" key="2">
    <source>
        <dbReference type="EMBL" id="KAG0279862.1"/>
    </source>
</evidence>
<dbReference type="Proteomes" id="UP001194580">
    <property type="component" value="Unassembled WGS sequence"/>
</dbReference>
<name>A0AAD4DJS1_9FUNG</name>
<proteinExistence type="predicted"/>
<evidence type="ECO:0000313" key="3">
    <source>
        <dbReference type="Proteomes" id="UP001194580"/>
    </source>
</evidence>
<dbReference type="Gene3D" id="2.120.10.80">
    <property type="entry name" value="Kelch-type beta propeller"/>
    <property type="match status" value="1"/>
</dbReference>
<dbReference type="InterPro" id="IPR011043">
    <property type="entry name" value="Gal_Oxase/kelch_b-propeller"/>
</dbReference>
<feature type="region of interest" description="Disordered" evidence="1">
    <location>
        <begin position="173"/>
        <end position="212"/>
    </location>
</feature>
<dbReference type="InterPro" id="IPR015915">
    <property type="entry name" value="Kelch-typ_b-propeller"/>
</dbReference>
<accession>A0AAD4DJS1</accession>
<feature type="compositionally biased region" description="Basic and acidic residues" evidence="1">
    <location>
        <begin position="193"/>
        <end position="212"/>
    </location>
</feature>
<keyword evidence="3" id="KW-1185">Reference proteome</keyword>
<dbReference type="EMBL" id="JAAAIL010000097">
    <property type="protein sequence ID" value="KAG0279862.1"/>
    <property type="molecule type" value="Genomic_DNA"/>
</dbReference>
<dbReference type="AlphaFoldDB" id="A0AAD4DJS1"/>
<protein>
    <submittedName>
        <fullName evidence="2">Uncharacterized protein</fullName>
    </submittedName>
</protein>